<comment type="caution">
    <text evidence="2">The sequence shown here is derived from an EMBL/GenBank/DDBJ whole genome shotgun (WGS) entry which is preliminary data.</text>
</comment>
<name>A0ABQ3E6D6_9HYPH</name>
<organism evidence="2 3">
    <name type="scientific">Pseudovibrio japonicus</name>
    <dbReference type="NCBI Taxonomy" id="366534"/>
    <lineage>
        <taxon>Bacteria</taxon>
        <taxon>Pseudomonadati</taxon>
        <taxon>Pseudomonadota</taxon>
        <taxon>Alphaproteobacteria</taxon>
        <taxon>Hyphomicrobiales</taxon>
        <taxon>Stappiaceae</taxon>
        <taxon>Pseudovibrio</taxon>
    </lineage>
</organism>
<keyword evidence="3" id="KW-1185">Reference proteome</keyword>
<dbReference type="RefSeq" id="WP_189436125.1">
    <property type="nucleotide sequence ID" value="NZ_BMXE01000002.1"/>
</dbReference>
<protein>
    <recommendedName>
        <fullName evidence="4">Lipoprotein</fullName>
    </recommendedName>
</protein>
<feature type="region of interest" description="Disordered" evidence="1">
    <location>
        <begin position="41"/>
        <end position="90"/>
    </location>
</feature>
<dbReference type="PROSITE" id="PS51257">
    <property type="entry name" value="PROKAR_LIPOPROTEIN"/>
    <property type="match status" value="1"/>
</dbReference>
<evidence type="ECO:0000313" key="3">
    <source>
        <dbReference type="Proteomes" id="UP000637980"/>
    </source>
</evidence>
<dbReference type="Proteomes" id="UP000637980">
    <property type="component" value="Unassembled WGS sequence"/>
</dbReference>
<evidence type="ECO:0000313" key="2">
    <source>
        <dbReference type="EMBL" id="GHB27580.1"/>
    </source>
</evidence>
<evidence type="ECO:0008006" key="4">
    <source>
        <dbReference type="Google" id="ProtNLM"/>
    </source>
</evidence>
<gene>
    <name evidence="2" type="ORF">GCM10007094_14890</name>
</gene>
<evidence type="ECO:0000256" key="1">
    <source>
        <dbReference type="SAM" id="MobiDB-lite"/>
    </source>
</evidence>
<accession>A0ABQ3E6D6</accession>
<sequence length="90" mass="9525">MSSQGMKEITKDRSSKLLIGLTIVALGLSVSACGRKIGLDTPSEAREAAEAGGPPPIDAAPRPEIPDEKNPRFFLDPLLGGSEDDPDFDF</sequence>
<proteinExistence type="predicted"/>
<reference evidence="3" key="1">
    <citation type="journal article" date="2019" name="Int. J. Syst. Evol. Microbiol.">
        <title>The Global Catalogue of Microorganisms (GCM) 10K type strain sequencing project: providing services to taxonomists for standard genome sequencing and annotation.</title>
        <authorList>
            <consortium name="The Broad Institute Genomics Platform"/>
            <consortium name="The Broad Institute Genome Sequencing Center for Infectious Disease"/>
            <person name="Wu L."/>
            <person name="Ma J."/>
        </authorList>
    </citation>
    <scope>NUCLEOTIDE SEQUENCE [LARGE SCALE GENOMIC DNA]</scope>
    <source>
        <strain evidence="3">KCTC 12861</strain>
    </source>
</reference>
<dbReference type="EMBL" id="BMXE01000002">
    <property type="protein sequence ID" value="GHB27580.1"/>
    <property type="molecule type" value="Genomic_DNA"/>
</dbReference>